<accession>A0BD34</accession>
<dbReference type="RefSeq" id="XP_001423849.1">
    <property type="nucleotide sequence ID" value="XM_001423812.1"/>
</dbReference>
<dbReference type="OrthoDB" id="302114at2759"/>
<dbReference type="AlphaFoldDB" id="A0BD34"/>
<gene>
    <name evidence="1" type="ORF">GSPATT00004545001</name>
</gene>
<dbReference type="HOGENOM" id="CLU_802823_0_0_1"/>
<name>A0BD34_PARTE</name>
<protein>
    <submittedName>
        <fullName evidence="1">Uncharacterized protein</fullName>
    </submittedName>
</protein>
<evidence type="ECO:0000313" key="2">
    <source>
        <dbReference type="Proteomes" id="UP000000600"/>
    </source>
</evidence>
<reference evidence="1 2" key="1">
    <citation type="journal article" date="2006" name="Nature">
        <title>Global trends of whole-genome duplications revealed by the ciliate Paramecium tetraurelia.</title>
        <authorList>
            <consortium name="Genoscope"/>
            <person name="Aury J.-M."/>
            <person name="Jaillon O."/>
            <person name="Duret L."/>
            <person name="Noel B."/>
            <person name="Jubin C."/>
            <person name="Porcel B.M."/>
            <person name="Segurens B."/>
            <person name="Daubin V."/>
            <person name="Anthouard V."/>
            <person name="Aiach N."/>
            <person name="Arnaiz O."/>
            <person name="Billaut A."/>
            <person name="Beisson J."/>
            <person name="Blanc I."/>
            <person name="Bouhouche K."/>
            <person name="Camara F."/>
            <person name="Duharcourt S."/>
            <person name="Guigo R."/>
            <person name="Gogendeau D."/>
            <person name="Katinka M."/>
            <person name="Keller A.-M."/>
            <person name="Kissmehl R."/>
            <person name="Klotz C."/>
            <person name="Koll F."/>
            <person name="Le Moue A."/>
            <person name="Lepere C."/>
            <person name="Malinsky S."/>
            <person name="Nowacki M."/>
            <person name="Nowak J.K."/>
            <person name="Plattner H."/>
            <person name="Poulain J."/>
            <person name="Ruiz F."/>
            <person name="Serrano V."/>
            <person name="Zagulski M."/>
            <person name="Dessen P."/>
            <person name="Betermier M."/>
            <person name="Weissenbach J."/>
            <person name="Scarpelli C."/>
            <person name="Schachter V."/>
            <person name="Sperling L."/>
            <person name="Meyer E."/>
            <person name="Cohen J."/>
            <person name="Wincker P."/>
        </authorList>
    </citation>
    <scope>NUCLEOTIDE SEQUENCE [LARGE SCALE GENOMIC DNA]</scope>
    <source>
        <strain evidence="1 2">Stock d4-2</strain>
    </source>
</reference>
<dbReference type="OMA" id="LANECAN"/>
<proteinExistence type="predicted"/>
<dbReference type="KEGG" id="ptm:GSPATT00004545001"/>
<organism evidence="1 2">
    <name type="scientific">Paramecium tetraurelia</name>
    <dbReference type="NCBI Taxonomy" id="5888"/>
    <lineage>
        <taxon>Eukaryota</taxon>
        <taxon>Sar</taxon>
        <taxon>Alveolata</taxon>
        <taxon>Ciliophora</taxon>
        <taxon>Intramacronucleata</taxon>
        <taxon>Oligohymenophorea</taxon>
        <taxon>Peniculida</taxon>
        <taxon>Parameciidae</taxon>
        <taxon>Paramecium</taxon>
    </lineage>
</organism>
<dbReference type="GeneID" id="5009633"/>
<evidence type="ECO:0000313" key="1">
    <source>
        <dbReference type="EMBL" id="CAK56451.1"/>
    </source>
</evidence>
<dbReference type="EMBL" id="CT867986">
    <property type="protein sequence ID" value="CAK56451.1"/>
    <property type="molecule type" value="Genomic_DNA"/>
</dbReference>
<dbReference type="InParanoid" id="A0BD34"/>
<dbReference type="Proteomes" id="UP000000600">
    <property type="component" value="Unassembled WGS sequence"/>
</dbReference>
<sequence length="309" mass="36267">MNNKTSHLDQIISKIQRQSQKNLHRSSPNLSITKTNNYHYSQLHQRLVSSVCQGLHSPNQNSVVSTIKEKIAKRIRQYNTCEDASSFQDLKNMQDLANECANYNEFTFSSFLQILDRMEQREQPLKIVLFSELKKSFLLLANKIQSDIDTLSQHVLNLIQELETKNQELQKQKCPIQLQHRTRSEDFQHILNTLRLKKKDQQKIIGLQKQIQFQDNVETCKVKHDLNEAVYDEQIKYSSEEDSFPFGKHVNLLLVDPSTLNQPIYKKGLSLNLKPIKNKVLKGYQDEFMAQMNEFSESWRQQALIEKRF</sequence>
<keyword evidence="2" id="KW-1185">Reference proteome</keyword>